<protein>
    <submittedName>
        <fullName evidence="2">Uncharacterized protein</fullName>
    </submittedName>
</protein>
<dbReference type="OrthoDB" id="3699861at2"/>
<name>A0A1H1JWI5_9BURK</name>
<dbReference type="PROSITE" id="PS50005">
    <property type="entry name" value="TPR"/>
    <property type="match status" value="1"/>
</dbReference>
<keyword evidence="1" id="KW-0802">TPR repeat</keyword>
<sequence>MTTNSLLAQLFDSYATLEFPNRAPIHGYAPALTYARFEDPTSSPRGLQRMMPASFRVELAKAFPAAPIALLDPREVAAIHRSDRWAHLCDMLDRFGGITIEERTVLFAQLLSLGFHRIVLDLSTSAPIKGSNEDIAILQYQYAVANARYALTNDGEEVGYTPSEFELIANRAPEGSRLSVNACIHMLVQNARHQSNVEVAALWAARAEKNLQKFELTNDIFDSNLLRSRFYRASSFIPFMMDEKDECVRVMELAEEHASRLEAMDRNLVETILCRENWLPLLQSRSKEARFTGDLRAALERLARSTKIDPLDAIRWSELGDCQYDIGDIDNALRSFNVAASLSPPGGAYANFMIGQCHETMGFYVDAENDYLACISLDPLCISAYECLVSIGEKTGDSALSSWAIKQINELACSSDE</sequence>
<organism evidence="2 3">
    <name type="scientific">Paraburkholderia fungorum</name>
    <dbReference type="NCBI Taxonomy" id="134537"/>
    <lineage>
        <taxon>Bacteria</taxon>
        <taxon>Pseudomonadati</taxon>
        <taxon>Pseudomonadota</taxon>
        <taxon>Betaproteobacteria</taxon>
        <taxon>Burkholderiales</taxon>
        <taxon>Burkholderiaceae</taxon>
        <taxon>Paraburkholderia</taxon>
    </lineage>
</organism>
<reference evidence="3" key="1">
    <citation type="submission" date="2016-10" db="EMBL/GenBank/DDBJ databases">
        <authorList>
            <person name="Varghese N."/>
            <person name="Submissions S."/>
        </authorList>
    </citation>
    <scope>NUCLEOTIDE SEQUENCE [LARGE SCALE GENOMIC DNA]</scope>
    <source>
        <strain evidence="3">GAS106B</strain>
    </source>
</reference>
<dbReference type="Gene3D" id="1.25.40.10">
    <property type="entry name" value="Tetratricopeptide repeat domain"/>
    <property type="match status" value="1"/>
</dbReference>
<dbReference type="InterPro" id="IPR019734">
    <property type="entry name" value="TPR_rpt"/>
</dbReference>
<dbReference type="SUPFAM" id="SSF48452">
    <property type="entry name" value="TPR-like"/>
    <property type="match status" value="1"/>
</dbReference>
<dbReference type="Proteomes" id="UP000183487">
    <property type="component" value="Unassembled WGS sequence"/>
</dbReference>
<evidence type="ECO:0000256" key="1">
    <source>
        <dbReference type="PROSITE-ProRule" id="PRU00339"/>
    </source>
</evidence>
<dbReference type="EMBL" id="FNKP01000004">
    <property type="protein sequence ID" value="SDR54471.1"/>
    <property type="molecule type" value="Genomic_DNA"/>
</dbReference>
<proteinExistence type="predicted"/>
<evidence type="ECO:0000313" key="2">
    <source>
        <dbReference type="EMBL" id="SDR54471.1"/>
    </source>
</evidence>
<gene>
    <name evidence="2" type="ORF">SAMN05443245_7435</name>
</gene>
<dbReference type="InterPro" id="IPR011990">
    <property type="entry name" value="TPR-like_helical_dom_sf"/>
</dbReference>
<dbReference type="AlphaFoldDB" id="A0A1H1JWI5"/>
<feature type="repeat" description="TPR" evidence="1">
    <location>
        <begin position="313"/>
        <end position="346"/>
    </location>
</feature>
<keyword evidence="3" id="KW-1185">Reference proteome</keyword>
<dbReference type="RefSeq" id="WP_074774103.1">
    <property type="nucleotide sequence ID" value="NZ_FNKP01000004.1"/>
</dbReference>
<evidence type="ECO:0000313" key="3">
    <source>
        <dbReference type="Proteomes" id="UP000183487"/>
    </source>
</evidence>
<accession>A0A1H1JWI5</accession>